<dbReference type="KEGG" id="pgu:PGUG_04744"/>
<keyword evidence="6 11" id="KW-1133">Transmembrane helix</keyword>
<evidence type="ECO:0000256" key="5">
    <source>
        <dbReference type="ARBA" id="ARBA00022946"/>
    </source>
</evidence>
<evidence type="ECO:0000256" key="7">
    <source>
        <dbReference type="ARBA" id="ARBA00023128"/>
    </source>
</evidence>
<comment type="subcellular location">
    <subcellularLocation>
        <location evidence="1">Mitochondrion inner membrane</location>
    </subcellularLocation>
</comment>
<evidence type="ECO:0000256" key="6">
    <source>
        <dbReference type="ARBA" id="ARBA00022989"/>
    </source>
</evidence>
<dbReference type="PANTHER" id="PTHR31068">
    <property type="entry name" value="MITOCHONDRIAL DISTRIBUTION AND MORPHOLOGY PROTEIN 31"/>
    <property type="match status" value="1"/>
</dbReference>
<evidence type="ECO:0000256" key="3">
    <source>
        <dbReference type="ARBA" id="ARBA00022692"/>
    </source>
</evidence>
<dbReference type="AlphaFoldDB" id="A5DN93"/>
<evidence type="ECO:0000256" key="10">
    <source>
        <dbReference type="SAM" id="MobiDB-lite"/>
    </source>
</evidence>
<gene>
    <name evidence="12" type="ORF">PGUG_04744</name>
</gene>
<name>A5DN93_PICGU</name>
<reference evidence="12 13" key="1">
    <citation type="journal article" date="2009" name="Nature">
        <title>Evolution of pathogenicity and sexual reproduction in eight Candida genomes.</title>
        <authorList>
            <person name="Butler G."/>
            <person name="Rasmussen M.D."/>
            <person name="Lin M.F."/>
            <person name="Santos M.A."/>
            <person name="Sakthikumar S."/>
            <person name="Munro C.A."/>
            <person name="Rheinbay E."/>
            <person name="Grabherr M."/>
            <person name="Forche A."/>
            <person name="Reedy J.L."/>
            <person name="Agrafioti I."/>
            <person name="Arnaud M.B."/>
            <person name="Bates S."/>
            <person name="Brown A.J."/>
            <person name="Brunke S."/>
            <person name="Costanzo M.C."/>
            <person name="Fitzpatrick D.A."/>
            <person name="de Groot P.W."/>
            <person name="Harris D."/>
            <person name="Hoyer L.L."/>
            <person name="Hube B."/>
            <person name="Klis F.M."/>
            <person name="Kodira C."/>
            <person name="Lennard N."/>
            <person name="Logue M.E."/>
            <person name="Martin R."/>
            <person name="Neiman A.M."/>
            <person name="Nikolaou E."/>
            <person name="Quail M.A."/>
            <person name="Quinn J."/>
            <person name="Santos M.C."/>
            <person name="Schmitzberger F.F."/>
            <person name="Sherlock G."/>
            <person name="Shah P."/>
            <person name="Silverstein K.A."/>
            <person name="Skrzypek M.S."/>
            <person name="Soll D."/>
            <person name="Staggs R."/>
            <person name="Stansfield I."/>
            <person name="Stumpf M.P."/>
            <person name="Sudbery P.E."/>
            <person name="Srikantha T."/>
            <person name="Zeng Q."/>
            <person name="Berman J."/>
            <person name="Berriman M."/>
            <person name="Heitman J."/>
            <person name="Gow N.A."/>
            <person name="Lorenz M.C."/>
            <person name="Birren B.W."/>
            <person name="Kellis M."/>
            <person name="Cuomo C.A."/>
        </authorList>
    </citation>
    <scope>NUCLEOTIDE SEQUENCE [LARGE SCALE GENOMIC DNA]</scope>
    <source>
        <strain evidence="13">ATCC 6260 / CBS 566 / DSM 6381 / JCM 1539 / NBRC 10279 / NRRL Y-324</strain>
    </source>
</reference>
<dbReference type="HOGENOM" id="CLU_1644341_0_0_1"/>
<dbReference type="VEuPathDB" id="FungiDB:PGUG_04744"/>
<evidence type="ECO:0000313" key="13">
    <source>
        <dbReference type="Proteomes" id="UP000001997"/>
    </source>
</evidence>
<organism evidence="12 13">
    <name type="scientific">Meyerozyma guilliermondii (strain ATCC 6260 / CBS 566 / DSM 6381 / JCM 1539 / NBRC 10279 / NRRL Y-324)</name>
    <name type="common">Yeast</name>
    <name type="synonym">Candida guilliermondii</name>
    <dbReference type="NCBI Taxonomy" id="294746"/>
    <lineage>
        <taxon>Eukaryota</taxon>
        <taxon>Fungi</taxon>
        <taxon>Dikarya</taxon>
        <taxon>Ascomycota</taxon>
        <taxon>Saccharomycotina</taxon>
        <taxon>Pichiomycetes</taxon>
        <taxon>Debaryomycetaceae</taxon>
        <taxon>Meyerozyma</taxon>
    </lineage>
</organism>
<comment type="function">
    <text evidence="9">Involved in the organization of the mitochondrial membranes and the global structure of the mitochondria. Also required for mitochondrial distribution and mobility as well as for the maintenance of mitochondrial DNA nucleoids structures.</text>
</comment>
<evidence type="ECO:0000256" key="2">
    <source>
        <dbReference type="ARBA" id="ARBA00005687"/>
    </source>
</evidence>
<keyword evidence="7" id="KW-0496">Mitochondrion</keyword>
<evidence type="ECO:0000256" key="8">
    <source>
        <dbReference type="ARBA" id="ARBA00023136"/>
    </source>
</evidence>
<protein>
    <submittedName>
        <fullName evidence="12">Uncharacterized protein</fullName>
    </submittedName>
</protein>
<evidence type="ECO:0000256" key="4">
    <source>
        <dbReference type="ARBA" id="ARBA00022792"/>
    </source>
</evidence>
<dbReference type="GO" id="GO:0005743">
    <property type="term" value="C:mitochondrial inner membrane"/>
    <property type="evidence" value="ECO:0007669"/>
    <property type="project" value="UniProtKB-SubCell"/>
</dbReference>
<evidence type="ECO:0000256" key="9">
    <source>
        <dbReference type="ARBA" id="ARBA00025191"/>
    </source>
</evidence>
<dbReference type="InterPro" id="IPR012571">
    <property type="entry name" value="Mdm31/Mdm32"/>
</dbReference>
<proteinExistence type="inferred from homology"/>
<feature type="region of interest" description="Disordered" evidence="10">
    <location>
        <begin position="60"/>
        <end position="81"/>
    </location>
</feature>
<sequence length="161" mass="18413">MFRLALRSGNVLRRDAGINIFRSVYNPRWSKPISTKLQPLTRINAFPHKMAPLRLYSTNSEKEQQSKLPPKPTQPQRSPRVTKEQLLASANNFISRLGIRIKWLMKKSNRPFNTDDYSAMFSWLVMGNALLFILGTTTFFSLVILTFQYCICPGICGSKIG</sequence>
<keyword evidence="5" id="KW-0809">Transit peptide</keyword>
<dbReference type="GeneID" id="5124967"/>
<keyword evidence="4" id="KW-0999">Mitochondrion inner membrane</keyword>
<dbReference type="RefSeq" id="XP_001482789.2">
    <property type="nucleotide sequence ID" value="XM_001482739.1"/>
</dbReference>
<evidence type="ECO:0000313" key="12">
    <source>
        <dbReference type="EMBL" id="EDK40646.2"/>
    </source>
</evidence>
<feature type="transmembrane region" description="Helical" evidence="11">
    <location>
        <begin position="129"/>
        <end position="149"/>
    </location>
</feature>
<dbReference type="GO" id="GO:0000001">
    <property type="term" value="P:mitochondrion inheritance"/>
    <property type="evidence" value="ECO:0007669"/>
    <property type="project" value="InterPro"/>
</dbReference>
<evidence type="ECO:0000256" key="11">
    <source>
        <dbReference type="SAM" id="Phobius"/>
    </source>
</evidence>
<accession>A5DN93</accession>
<evidence type="ECO:0000256" key="1">
    <source>
        <dbReference type="ARBA" id="ARBA00004273"/>
    </source>
</evidence>
<dbReference type="OrthoDB" id="17678at2759"/>
<keyword evidence="13" id="KW-1185">Reference proteome</keyword>
<comment type="similarity">
    <text evidence="2">Belongs to the MDM31/MDM32 family.</text>
</comment>
<dbReference type="InParanoid" id="A5DN93"/>
<dbReference type="EMBL" id="CH408160">
    <property type="protein sequence ID" value="EDK40646.2"/>
    <property type="molecule type" value="Genomic_DNA"/>
</dbReference>
<dbReference type="Proteomes" id="UP000001997">
    <property type="component" value="Unassembled WGS sequence"/>
</dbReference>
<dbReference type="Pfam" id="PF08118">
    <property type="entry name" value="MDM31_MDM32"/>
    <property type="match status" value="1"/>
</dbReference>
<dbReference type="PANTHER" id="PTHR31068:SF0">
    <property type="entry name" value="MITOCHONDRIAL DISTRIBUTION AND MORPHOLOGY PROTEIN 31"/>
    <property type="match status" value="1"/>
</dbReference>
<keyword evidence="8 11" id="KW-0472">Membrane</keyword>
<keyword evidence="3 11" id="KW-0812">Transmembrane</keyword>
<dbReference type="GO" id="GO:0007005">
    <property type="term" value="P:mitochondrion organization"/>
    <property type="evidence" value="ECO:0007669"/>
    <property type="project" value="InterPro"/>
</dbReference>